<evidence type="ECO:0000256" key="11">
    <source>
        <dbReference type="ARBA" id="ARBA00023317"/>
    </source>
</evidence>
<evidence type="ECO:0000256" key="10">
    <source>
        <dbReference type="ARBA" id="ARBA00023152"/>
    </source>
</evidence>
<keyword evidence="9 13" id="KW-0460">Magnesium</keyword>
<keyword evidence="4 13" id="KW-0808">Transferase</keyword>
<evidence type="ECO:0000256" key="8">
    <source>
        <dbReference type="ARBA" id="ARBA00022840"/>
    </source>
</evidence>
<dbReference type="PANTHER" id="PTHR11817">
    <property type="entry name" value="PYRUVATE KINASE"/>
    <property type="match status" value="1"/>
</dbReference>
<feature type="domain" description="Pyruvate kinase barrel" evidence="14">
    <location>
        <begin position="1"/>
        <end position="255"/>
    </location>
</feature>
<organism evidence="15 16">
    <name type="scientific">Candidatus Berkelbacteria bacterium Licking1014_96</name>
    <dbReference type="NCBI Taxonomy" id="2017149"/>
    <lineage>
        <taxon>Bacteria</taxon>
        <taxon>Candidatus Berkelbacteria</taxon>
    </lineage>
</organism>
<dbReference type="InterPro" id="IPR015813">
    <property type="entry name" value="Pyrv/PenolPyrv_kinase-like_dom"/>
</dbReference>
<dbReference type="UniPathway" id="UPA00109">
    <property type="reaction ID" value="UER00188"/>
</dbReference>
<dbReference type="EC" id="2.7.1.40" evidence="3 12"/>
<evidence type="ECO:0000256" key="6">
    <source>
        <dbReference type="ARBA" id="ARBA00022741"/>
    </source>
</evidence>
<name>A0A554LEZ1_9BACT</name>
<evidence type="ECO:0000259" key="14">
    <source>
        <dbReference type="Pfam" id="PF00224"/>
    </source>
</evidence>
<comment type="similarity">
    <text evidence="2 13">Belongs to the pyruvate kinase family.</text>
</comment>
<evidence type="ECO:0000313" key="15">
    <source>
        <dbReference type="EMBL" id="TSC91456.1"/>
    </source>
</evidence>
<dbReference type="InterPro" id="IPR015793">
    <property type="entry name" value="Pyrv_Knase_brl"/>
</dbReference>
<dbReference type="FunFam" id="2.40.33.10:FF:000001">
    <property type="entry name" value="Pyruvate kinase"/>
    <property type="match status" value="1"/>
</dbReference>
<dbReference type="AlphaFoldDB" id="A0A554LEZ1"/>
<keyword evidence="11 15" id="KW-0670">Pyruvate</keyword>
<keyword evidence="6" id="KW-0547">Nucleotide-binding</keyword>
<dbReference type="SUPFAM" id="SSF51621">
    <property type="entry name" value="Phosphoenolpyruvate/pyruvate domain"/>
    <property type="match status" value="1"/>
</dbReference>
<dbReference type="SUPFAM" id="SSF50800">
    <property type="entry name" value="PK beta-barrel domain-like"/>
    <property type="match status" value="1"/>
</dbReference>
<dbReference type="Proteomes" id="UP000318296">
    <property type="component" value="Unassembled WGS sequence"/>
</dbReference>
<protein>
    <recommendedName>
        <fullName evidence="3 12">Pyruvate kinase</fullName>
        <ecNumber evidence="3 12">2.7.1.40</ecNumber>
    </recommendedName>
</protein>
<keyword evidence="5" id="KW-0479">Metal-binding</keyword>
<keyword evidence="7 13" id="KW-0418">Kinase</keyword>
<comment type="caution">
    <text evidence="15">The sequence shown here is derived from an EMBL/GenBank/DDBJ whole genome shotgun (WGS) entry which is preliminary data.</text>
</comment>
<accession>A0A554LEZ1</accession>
<dbReference type="InterPro" id="IPR011037">
    <property type="entry name" value="Pyrv_Knase-like_insert_dom_sf"/>
</dbReference>
<keyword evidence="8" id="KW-0067">ATP-binding</keyword>
<reference evidence="15 16" key="1">
    <citation type="submission" date="2017-07" db="EMBL/GenBank/DDBJ databases">
        <title>Mechanisms for carbon and nitrogen cycling indicate functional differentiation within the Candidate Phyla Radiation.</title>
        <authorList>
            <person name="Danczak R.E."/>
            <person name="Johnston M.D."/>
            <person name="Kenah C."/>
            <person name="Slattery M."/>
            <person name="Wrighton K.C."/>
            <person name="Wilkins M.J."/>
        </authorList>
    </citation>
    <scope>NUCLEOTIDE SEQUENCE [LARGE SCALE GENOMIC DNA]</scope>
    <source>
        <strain evidence="15">Licking1014_96</strain>
    </source>
</reference>
<dbReference type="GO" id="GO:0016301">
    <property type="term" value="F:kinase activity"/>
    <property type="evidence" value="ECO:0007669"/>
    <property type="project" value="UniProtKB-KW"/>
</dbReference>
<dbReference type="EMBL" id="VMGH01000040">
    <property type="protein sequence ID" value="TSC91456.1"/>
    <property type="molecule type" value="Genomic_DNA"/>
</dbReference>
<gene>
    <name evidence="15" type="ORF">CEN92_281</name>
</gene>
<dbReference type="PRINTS" id="PR01050">
    <property type="entry name" value="PYRUVTKNASE"/>
</dbReference>
<dbReference type="InterPro" id="IPR001697">
    <property type="entry name" value="Pyr_Knase"/>
</dbReference>
<comment type="pathway">
    <text evidence="1 13">Carbohydrate degradation; glycolysis; pyruvate from D-glyceraldehyde 3-phosphate: step 5/5.</text>
</comment>
<dbReference type="GO" id="GO:0004743">
    <property type="term" value="F:pyruvate kinase activity"/>
    <property type="evidence" value="ECO:0007669"/>
    <property type="project" value="UniProtKB-UniRule"/>
</dbReference>
<sequence length="269" mass="30155">MNFSHGSHDEFGRWIKAIRDYASELDRPIAIIADLQGPRIRLGKIPGGKKELYDNHEVILVTQNPKRGEIEVGYKLLIKQVKKGSRILLSDGLIELIVKSKSRTKVKCIIATGGSIVSYSSINLPGTEIKLPSFTEKDDQDLYFGIQNSVDYVALSFVKNKNDILRIRRKIDQYCAKEGSPLPKIIAKIENKEAINNLSSIIAAADGIMVARGDLGIEMPEEEVPLLQKRIIDEARHEGKPVITATQMLDSMVENGFVHTFDQIYPKRE</sequence>
<keyword evidence="10 13" id="KW-0324">Glycolysis</keyword>
<comment type="catalytic activity">
    <reaction evidence="13">
        <text>pyruvate + ATP = phosphoenolpyruvate + ADP + H(+)</text>
        <dbReference type="Rhea" id="RHEA:18157"/>
        <dbReference type="ChEBI" id="CHEBI:15361"/>
        <dbReference type="ChEBI" id="CHEBI:15378"/>
        <dbReference type="ChEBI" id="CHEBI:30616"/>
        <dbReference type="ChEBI" id="CHEBI:58702"/>
        <dbReference type="ChEBI" id="CHEBI:456216"/>
        <dbReference type="EC" id="2.7.1.40"/>
    </reaction>
</comment>
<dbReference type="GO" id="GO:0005524">
    <property type="term" value="F:ATP binding"/>
    <property type="evidence" value="ECO:0007669"/>
    <property type="project" value="UniProtKB-KW"/>
</dbReference>
<evidence type="ECO:0000256" key="9">
    <source>
        <dbReference type="ARBA" id="ARBA00022842"/>
    </source>
</evidence>
<dbReference type="InterPro" id="IPR040442">
    <property type="entry name" value="Pyrv_kinase-like_dom_sf"/>
</dbReference>
<evidence type="ECO:0000256" key="12">
    <source>
        <dbReference type="NCBIfam" id="TIGR01064"/>
    </source>
</evidence>
<proteinExistence type="inferred from homology"/>
<dbReference type="InterPro" id="IPR015806">
    <property type="entry name" value="Pyrv_Knase_insert_dom_sf"/>
</dbReference>
<dbReference type="Gene3D" id="2.40.33.10">
    <property type="entry name" value="PK beta-barrel domain-like"/>
    <property type="match status" value="1"/>
</dbReference>
<dbReference type="GO" id="GO:0030955">
    <property type="term" value="F:potassium ion binding"/>
    <property type="evidence" value="ECO:0007669"/>
    <property type="project" value="UniProtKB-UniRule"/>
</dbReference>
<evidence type="ECO:0000256" key="2">
    <source>
        <dbReference type="ARBA" id="ARBA00008663"/>
    </source>
</evidence>
<dbReference type="Gene3D" id="3.20.20.60">
    <property type="entry name" value="Phosphoenolpyruvate-binding domains"/>
    <property type="match status" value="1"/>
</dbReference>
<evidence type="ECO:0000256" key="13">
    <source>
        <dbReference type="RuleBase" id="RU000504"/>
    </source>
</evidence>
<evidence type="ECO:0000256" key="3">
    <source>
        <dbReference type="ARBA" id="ARBA00012142"/>
    </source>
</evidence>
<evidence type="ECO:0000313" key="16">
    <source>
        <dbReference type="Proteomes" id="UP000318296"/>
    </source>
</evidence>
<dbReference type="Pfam" id="PF00224">
    <property type="entry name" value="PK"/>
    <property type="match status" value="1"/>
</dbReference>
<evidence type="ECO:0000256" key="1">
    <source>
        <dbReference type="ARBA" id="ARBA00004997"/>
    </source>
</evidence>
<evidence type="ECO:0000256" key="5">
    <source>
        <dbReference type="ARBA" id="ARBA00022723"/>
    </source>
</evidence>
<dbReference type="GO" id="GO:0000287">
    <property type="term" value="F:magnesium ion binding"/>
    <property type="evidence" value="ECO:0007669"/>
    <property type="project" value="UniProtKB-UniRule"/>
</dbReference>
<dbReference type="NCBIfam" id="TIGR01064">
    <property type="entry name" value="pyruv_kin"/>
    <property type="match status" value="1"/>
</dbReference>
<evidence type="ECO:0000256" key="4">
    <source>
        <dbReference type="ARBA" id="ARBA00022679"/>
    </source>
</evidence>
<evidence type="ECO:0000256" key="7">
    <source>
        <dbReference type="ARBA" id="ARBA00022777"/>
    </source>
</evidence>